<keyword evidence="3" id="KW-1185">Reference proteome</keyword>
<gene>
    <name evidence="2" type="ORF">DGI_2661</name>
</gene>
<sequence>MDIPRRDGGGASELPKNGGKGRLKGVFSTTLKGVVGFGHTKKRTSQAVHVYVEELEDGRFSVQPLNSNFIPSGAIQCLSREELLNSYIPEPALYTEQVAPALNSLAGTIARGEQHYQKGETFSAEFEFKNALRVDEENIRATFGLGLTYLERGDRDKGALVFKRLAKLNHPFQEQHKHLFNEFGIQLRKNKLYLQALKHYARAYKLCKTDEHLLYNIARTLYEKGSLRGCVHFCRKAIALKRNFVEARDLLEIAKRRRYREREIQIDF</sequence>
<dbReference type="PATRIC" id="fig|1121448.10.peg.2616"/>
<protein>
    <submittedName>
        <fullName evidence="2">Putative TPR repeat-containing protein</fullName>
    </submittedName>
</protein>
<name>T2GEN2_MEGG1</name>
<dbReference type="SUPFAM" id="SSF48452">
    <property type="entry name" value="TPR-like"/>
    <property type="match status" value="1"/>
</dbReference>
<evidence type="ECO:0000313" key="2">
    <source>
        <dbReference type="EMBL" id="AGW14392.1"/>
    </source>
</evidence>
<dbReference type="AlphaFoldDB" id="T2GEN2"/>
<proteinExistence type="predicted"/>
<dbReference type="Proteomes" id="UP000016587">
    <property type="component" value="Chromosome"/>
</dbReference>
<reference evidence="3" key="2">
    <citation type="submission" date="2013-07" db="EMBL/GenBank/DDBJ databases">
        <authorList>
            <person name="Morais-Silva F.O."/>
            <person name="Rezende A.M."/>
            <person name="Pimentel C."/>
            <person name="Resende D.M."/>
            <person name="Santos C.I."/>
            <person name="Clemente C."/>
            <person name="de Oliveira L.M."/>
            <person name="da Silva S.M."/>
            <person name="Costa D.A."/>
            <person name="Varela-Raposo A."/>
            <person name="Horacio E.C.A."/>
            <person name="Matos M."/>
            <person name="Flores O."/>
            <person name="Ruiz J.C."/>
            <person name="Rodrigues-Pousada C."/>
        </authorList>
    </citation>
    <scope>NUCLEOTIDE SEQUENCE [LARGE SCALE GENOMIC DNA]</scope>
    <source>
        <strain evidence="3">ATCC 19364 / DSM 1382 / NCIMB 9332 / VKM B-1759</strain>
    </source>
</reference>
<dbReference type="KEGG" id="dgg:DGI_2661"/>
<dbReference type="Gene3D" id="1.25.40.10">
    <property type="entry name" value="Tetratricopeptide repeat domain"/>
    <property type="match status" value="2"/>
</dbReference>
<accession>T2GEN2</accession>
<evidence type="ECO:0000256" key="1">
    <source>
        <dbReference type="SAM" id="MobiDB-lite"/>
    </source>
</evidence>
<reference evidence="2 3" key="1">
    <citation type="journal article" date="2013" name="J. Bacteriol.">
        <title>Roles of HynAB and Ech, the only two hydrogenases found in the model sulfate reducer Desulfovibrio gigas.</title>
        <authorList>
            <person name="Morais-Silva F.O."/>
            <person name="Santos C.I."/>
            <person name="Rodrigues R."/>
            <person name="Pereira I.A."/>
            <person name="Rodrigues-Pousada C."/>
        </authorList>
    </citation>
    <scope>NUCLEOTIDE SEQUENCE [LARGE SCALE GENOMIC DNA]</scope>
    <source>
        <strain evidence="3">ATCC 19364 / DSM 1382 / NCIMB 9332 / VKM B-1759</strain>
    </source>
</reference>
<dbReference type="HOGENOM" id="CLU_069326_1_0_7"/>
<dbReference type="InterPro" id="IPR019734">
    <property type="entry name" value="TPR_rpt"/>
</dbReference>
<dbReference type="eggNOG" id="COG0457">
    <property type="taxonomic scope" value="Bacteria"/>
</dbReference>
<organism evidence="2 3">
    <name type="scientific">Megalodesulfovibrio gigas (strain ATCC 19364 / DSM 1382 / NCIMB 9332 / VKM B-1759)</name>
    <name type="common">Desulfovibrio gigas</name>
    <dbReference type="NCBI Taxonomy" id="1121448"/>
    <lineage>
        <taxon>Bacteria</taxon>
        <taxon>Pseudomonadati</taxon>
        <taxon>Thermodesulfobacteriota</taxon>
        <taxon>Desulfovibrionia</taxon>
        <taxon>Desulfovibrionales</taxon>
        <taxon>Desulfovibrionaceae</taxon>
        <taxon>Megalodesulfovibrio</taxon>
    </lineage>
</organism>
<evidence type="ECO:0000313" key="3">
    <source>
        <dbReference type="Proteomes" id="UP000016587"/>
    </source>
</evidence>
<feature type="region of interest" description="Disordered" evidence="1">
    <location>
        <begin position="1"/>
        <end position="21"/>
    </location>
</feature>
<dbReference type="STRING" id="1121448.DGI_2661"/>
<dbReference type="InterPro" id="IPR011990">
    <property type="entry name" value="TPR-like_helical_dom_sf"/>
</dbReference>
<dbReference type="EMBL" id="CP006585">
    <property type="protein sequence ID" value="AGW14392.1"/>
    <property type="molecule type" value="Genomic_DNA"/>
</dbReference>
<dbReference type="SMART" id="SM00028">
    <property type="entry name" value="TPR"/>
    <property type="match status" value="4"/>
</dbReference>